<evidence type="ECO:0000313" key="2">
    <source>
        <dbReference type="EMBL" id="KAK0734007.1"/>
    </source>
</evidence>
<comment type="caution">
    <text evidence="2">The sequence shown here is derived from an EMBL/GenBank/DDBJ whole genome shotgun (WGS) entry which is preliminary data.</text>
</comment>
<dbReference type="GeneID" id="85319704"/>
<dbReference type="Proteomes" id="UP001172101">
    <property type="component" value="Unassembled WGS sequence"/>
</dbReference>
<evidence type="ECO:0000256" key="1">
    <source>
        <dbReference type="SAM" id="MobiDB-lite"/>
    </source>
</evidence>
<organism evidence="2 3">
    <name type="scientific">Lasiosphaeria miniovina</name>
    <dbReference type="NCBI Taxonomy" id="1954250"/>
    <lineage>
        <taxon>Eukaryota</taxon>
        <taxon>Fungi</taxon>
        <taxon>Dikarya</taxon>
        <taxon>Ascomycota</taxon>
        <taxon>Pezizomycotina</taxon>
        <taxon>Sordariomycetes</taxon>
        <taxon>Sordariomycetidae</taxon>
        <taxon>Sordariales</taxon>
        <taxon>Lasiosphaeriaceae</taxon>
        <taxon>Lasiosphaeria</taxon>
    </lineage>
</organism>
<reference evidence="2" key="1">
    <citation type="submission" date="2023-06" db="EMBL/GenBank/DDBJ databases">
        <title>Genome-scale phylogeny and comparative genomics of the fungal order Sordariales.</title>
        <authorList>
            <consortium name="Lawrence Berkeley National Laboratory"/>
            <person name="Hensen N."/>
            <person name="Bonometti L."/>
            <person name="Westerberg I."/>
            <person name="Brannstrom I.O."/>
            <person name="Guillou S."/>
            <person name="Cros-Aarteil S."/>
            <person name="Calhoun S."/>
            <person name="Haridas S."/>
            <person name="Kuo A."/>
            <person name="Mondo S."/>
            <person name="Pangilinan J."/>
            <person name="Riley R."/>
            <person name="LaButti K."/>
            <person name="Andreopoulos B."/>
            <person name="Lipzen A."/>
            <person name="Chen C."/>
            <person name="Yanf M."/>
            <person name="Daum C."/>
            <person name="Ng V."/>
            <person name="Clum A."/>
            <person name="Steindorff A."/>
            <person name="Ohm R."/>
            <person name="Martin F."/>
            <person name="Silar P."/>
            <person name="Natvig D."/>
            <person name="Lalanne C."/>
            <person name="Gautier V."/>
            <person name="Ament-velasquez S.L."/>
            <person name="Kruys A."/>
            <person name="Hutchinson M.I."/>
            <person name="Powell A.J."/>
            <person name="Barry K."/>
            <person name="Miller A.N."/>
            <person name="Grigoriev I.V."/>
            <person name="Debuchy R."/>
            <person name="Gladieux P."/>
            <person name="Thoren M.H."/>
            <person name="Johannesson H."/>
        </authorList>
    </citation>
    <scope>NUCLEOTIDE SEQUENCE</scope>
    <source>
        <strain evidence="2">SMH2392-1A</strain>
    </source>
</reference>
<evidence type="ECO:0000313" key="3">
    <source>
        <dbReference type="Proteomes" id="UP001172101"/>
    </source>
</evidence>
<dbReference type="AlphaFoldDB" id="A0AA40BGV5"/>
<keyword evidence="3" id="KW-1185">Reference proteome</keyword>
<feature type="compositionally biased region" description="Polar residues" evidence="1">
    <location>
        <begin position="24"/>
        <end position="36"/>
    </location>
</feature>
<dbReference type="EMBL" id="JAUIRO010000001">
    <property type="protein sequence ID" value="KAK0734007.1"/>
    <property type="molecule type" value="Genomic_DNA"/>
</dbReference>
<proteinExistence type="predicted"/>
<feature type="region of interest" description="Disordered" evidence="1">
    <location>
        <begin position="63"/>
        <end position="83"/>
    </location>
</feature>
<protein>
    <submittedName>
        <fullName evidence="2">Uncharacterized protein</fullName>
    </submittedName>
</protein>
<dbReference type="RefSeq" id="XP_060302884.1">
    <property type="nucleotide sequence ID" value="XM_060436434.1"/>
</dbReference>
<feature type="region of interest" description="Disordered" evidence="1">
    <location>
        <begin position="1"/>
        <end position="43"/>
    </location>
</feature>
<sequence length="439" mass="48620">MEKGTGRITLSNGSADFGPLPPSFSATGNGKGTPNLSAGPEDCADEFFDWPRYERDMEDVVTQSSLMDGDSQASPPALTTGSSVTALRDNDNDDDCVMTDVAPQAPELPIVWPKVSDAQLPREQEIHIFIMPSGETQGPSPPPTPNTGHTRGRTVKKPEQTKKVRDKGACFHCRIGRVAVSKTPFRRHRWNWESQCFRPSLEQFIESRVPIKLLVSFPSKPGKCELEVDARAFKTHYGGGDPVSVVILPIEGLSEEKMYAWAASQVLTESEKDFQACVEGLLQGYERNNTLDKAAGNFLEHKKHKILKRLMLNLLHMMQMWKIWSSGPFVIRQVLDNGNGKPTSMGFQSIQNHLRRHAEQAMSSLERHILGDIDGYLSSTESGKEDTSLSSVLQVAMWVSLWQIILIYRESLGSMSPRQQTLGSDGQFTSPSLVGVDSC</sequence>
<gene>
    <name evidence="2" type="ORF">B0T26DRAFT_632329</name>
</gene>
<accession>A0AA40BGV5</accession>
<name>A0AA40BGV5_9PEZI</name>
<feature type="region of interest" description="Disordered" evidence="1">
    <location>
        <begin position="132"/>
        <end position="161"/>
    </location>
</feature>